<dbReference type="EMBL" id="SMKW01000010">
    <property type="protein sequence ID" value="TDD53127.1"/>
    <property type="molecule type" value="Genomic_DNA"/>
</dbReference>
<dbReference type="Pfam" id="PF13561">
    <property type="entry name" value="adh_short_C2"/>
    <property type="match status" value="1"/>
</dbReference>
<dbReference type="InterPro" id="IPR036291">
    <property type="entry name" value="NAD(P)-bd_dom_sf"/>
</dbReference>
<evidence type="ECO:0000256" key="1">
    <source>
        <dbReference type="ARBA" id="ARBA00006484"/>
    </source>
</evidence>
<dbReference type="PRINTS" id="PR00080">
    <property type="entry name" value="SDRFAMILY"/>
</dbReference>
<name>A0A4V2YN68_9PSEU</name>
<dbReference type="FunFam" id="3.40.50.720:FF:000084">
    <property type="entry name" value="Short-chain dehydrogenase reductase"/>
    <property type="match status" value="1"/>
</dbReference>
<dbReference type="AlphaFoldDB" id="A0A4V2YN68"/>
<keyword evidence="4" id="KW-1185">Reference proteome</keyword>
<dbReference type="PANTHER" id="PTHR42760:SF133">
    <property type="entry name" value="3-OXOACYL-[ACYL-CARRIER-PROTEIN] REDUCTASE"/>
    <property type="match status" value="1"/>
</dbReference>
<keyword evidence="2" id="KW-0560">Oxidoreductase</keyword>
<dbReference type="Gene3D" id="3.40.50.720">
    <property type="entry name" value="NAD(P)-binding Rossmann-like Domain"/>
    <property type="match status" value="1"/>
</dbReference>
<dbReference type="GO" id="GO:0016616">
    <property type="term" value="F:oxidoreductase activity, acting on the CH-OH group of donors, NAD or NADP as acceptor"/>
    <property type="evidence" value="ECO:0007669"/>
    <property type="project" value="TreeGrafter"/>
</dbReference>
<evidence type="ECO:0000313" key="3">
    <source>
        <dbReference type="EMBL" id="TDD53127.1"/>
    </source>
</evidence>
<proteinExistence type="inferred from homology"/>
<dbReference type="SUPFAM" id="SSF51735">
    <property type="entry name" value="NAD(P)-binding Rossmann-fold domains"/>
    <property type="match status" value="1"/>
</dbReference>
<sequence length="255" mass="26663">MNAADRRVALVTGGAGALGAAIAAHLAADGSDVVLLDVDADGVAREAARLRSGTDRRVEGWAADVSDVDSVERTMARLRDEFGRLDQLINNAAVNRRADLASVGPRDWDPVMRVNLWGPTALCQAAVPLWRAAGAGRVVNISSRTWLSGGPLAYTASKAGVVGLTRALALELAPLDVTVNAVAPSMVITPFTRQGRSDEEFAEFLARHQKMTPIRRLATPEDVAGAVAFLASPQAGFITGEVLHVCGGAQLAPAP</sequence>
<dbReference type="PANTHER" id="PTHR42760">
    <property type="entry name" value="SHORT-CHAIN DEHYDROGENASES/REDUCTASES FAMILY MEMBER"/>
    <property type="match status" value="1"/>
</dbReference>
<dbReference type="InterPro" id="IPR002347">
    <property type="entry name" value="SDR_fam"/>
</dbReference>
<comment type="similarity">
    <text evidence="1">Belongs to the short-chain dehydrogenases/reductases (SDR) family.</text>
</comment>
<comment type="caution">
    <text evidence="3">The sequence shown here is derived from an EMBL/GenBank/DDBJ whole genome shotgun (WGS) entry which is preliminary data.</text>
</comment>
<gene>
    <name evidence="3" type="ORF">E1288_10520</name>
</gene>
<evidence type="ECO:0000313" key="4">
    <source>
        <dbReference type="Proteomes" id="UP000294947"/>
    </source>
</evidence>
<accession>A0A4V2YN68</accession>
<reference evidence="3 4" key="1">
    <citation type="submission" date="2019-03" db="EMBL/GenBank/DDBJ databases">
        <title>Draft genome sequences of novel Actinobacteria.</title>
        <authorList>
            <person name="Sahin N."/>
            <person name="Ay H."/>
            <person name="Saygin H."/>
        </authorList>
    </citation>
    <scope>NUCLEOTIDE SEQUENCE [LARGE SCALE GENOMIC DNA]</scope>
    <source>
        <strain evidence="3 4">7K502</strain>
    </source>
</reference>
<dbReference type="OrthoDB" id="9804774at2"/>
<evidence type="ECO:0000256" key="2">
    <source>
        <dbReference type="ARBA" id="ARBA00023002"/>
    </source>
</evidence>
<organism evidence="3 4">
    <name type="scientific">Saccharopolyspora elongata</name>
    <dbReference type="NCBI Taxonomy" id="2530387"/>
    <lineage>
        <taxon>Bacteria</taxon>
        <taxon>Bacillati</taxon>
        <taxon>Actinomycetota</taxon>
        <taxon>Actinomycetes</taxon>
        <taxon>Pseudonocardiales</taxon>
        <taxon>Pseudonocardiaceae</taxon>
        <taxon>Saccharopolyspora</taxon>
    </lineage>
</organism>
<dbReference type="CDD" id="cd05233">
    <property type="entry name" value="SDR_c"/>
    <property type="match status" value="1"/>
</dbReference>
<dbReference type="RefSeq" id="WP_132483759.1">
    <property type="nucleotide sequence ID" value="NZ_SMKW01000010.1"/>
</dbReference>
<dbReference type="Proteomes" id="UP000294947">
    <property type="component" value="Unassembled WGS sequence"/>
</dbReference>
<protein>
    <submittedName>
        <fullName evidence="3">SDR family oxidoreductase</fullName>
    </submittedName>
</protein>
<dbReference type="PRINTS" id="PR00081">
    <property type="entry name" value="GDHRDH"/>
</dbReference>